<keyword evidence="3 7" id="KW-0479">Metal-binding</keyword>
<comment type="subcellular location">
    <subcellularLocation>
        <location evidence="1 7">Periplasm</location>
    </subcellularLocation>
</comment>
<evidence type="ECO:0000256" key="2">
    <source>
        <dbReference type="ARBA" id="ARBA00022448"/>
    </source>
</evidence>
<dbReference type="NCBIfam" id="TIGR02695">
    <property type="entry name" value="azurin"/>
    <property type="match status" value="1"/>
</dbReference>
<feature type="signal peptide" evidence="7">
    <location>
        <begin position="1"/>
        <end position="20"/>
    </location>
</feature>
<dbReference type="PANTHER" id="PTHR38439">
    <property type="entry name" value="AURACYANIN-B"/>
    <property type="match status" value="1"/>
</dbReference>
<accession>A0A7W8D7U7</accession>
<evidence type="ECO:0000313" key="9">
    <source>
        <dbReference type="EMBL" id="MBB5209561.1"/>
    </source>
</evidence>
<keyword evidence="10" id="KW-1185">Reference proteome</keyword>
<keyword evidence="2 7" id="KW-0813">Transport</keyword>
<dbReference type="Gene3D" id="2.60.40.420">
    <property type="entry name" value="Cupredoxins - blue copper proteins"/>
    <property type="match status" value="1"/>
</dbReference>
<organism evidence="9 10">
    <name type="scientific">Chiayiivirga flava</name>
    <dbReference type="NCBI Taxonomy" id="659595"/>
    <lineage>
        <taxon>Bacteria</taxon>
        <taxon>Pseudomonadati</taxon>
        <taxon>Pseudomonadota</taxon>
        <taxon>Gammaproteobacteria</taxon>
        <taxon>Lysobacterales</taxon>
        <taxon>Lysobacteraceae</taxon>
        <taxon>Chiayiivirga</taxon>
    </lineage>
</organism>
<dbReference type="SUPFAM" id="SSF49503">
    <property type="entry name" value="Cupredoxins"/>
    <property type="match status" value="1"/>
</dbReference>
<evidence type="ECO:0000256" key="7">
    <source>
        <dbReference type="RuleBase" id="RU363017"/>
    </source>
</evidence>
<dbReference type="EMBL" id="JACHHP010000007">
    <property type="protein sequence ID" value="MBB5209561.1"/>
    <property type="molecule type" value="Genomic_DNA"/>
</dbReference>
<feature type="domain" description="Blue (type 1) copper" evidence="8">
    <location>
        <begin position="23"/>
        <end position="149"/>
    </location>
</feature>
<evidence type="ECO:0000256" key="4">
    <source>
        <dbReference type="ARBA" id="ARBA00022764"/>
    </source>
</evidence>
<evidence type="ECO:0000256" key="6">
    <source>
        <dbReference type="ARBA" id="ARBA00023008"/>
    </source>
</evidence>
<dbReference type="Proteomes" id="UP000521199">
    <property type="component" value="Unassembled WGS sequence"/>
</dbReference>
<dbReference type="InterPro" id="IPR008972">
    <property type="entry name" value="Cupredoxin"/>
</dbReference>
<feature type="chain" id="PRO_5031591970" description="Azurin" evidence="7">
    <location>
        <begin position="21"/>
        <end position="149"/>
    </location>
</feature>
<evidence type="ECO:0000259" key="8">
    <source>
        <dbReference type="Pfam" id="PF00127"/>
    </source>
</evidence>
<keyword evidence="7" id="KW-0732">Signal</keyword>
<protein>
    <recommendedName>
        <fullName evidence="7">Azurin</fullName>
    </recommendedName>
</protein>
<evidence type="ECO:0000256" key="3">
    <source>
        <dbReference type="ARBA" id="ARBA00022723"/>
    </source>
</evidence>
<sequence>MLRQILLTSALALCSAPVFAAGECAADISGDDAMKFDTASIEVPATCKQFTVTLKHTGVMAKNVMGHNWVLSKTADVQGVATDGMTAGLASAYVKPGDTRVIAHTDVIGGGESTSVTFDVAGLAAGEAYTYFCSFPGHWALMKGTLTVK</sequence>
<evidence type="ECO:0000256" key="5">
    <source>
        <dbReference type="ARBA" id="ARBA00022982"/>
    </source>
</evidence>
<dbReference type="AlphaFoldDB" id="A0A7W8D7U7"/>
<evidence type="ECO:0000313" key="10">
    <source>
        <dbReference type="Proteomes" id="UP000521199"/>
    </source>
</evidence>
<dbReference type="InterPro" id="IPR050845">
    <property type="entry name" value="Cu-binding_ET"/>
</dbReference>
<dbReference type="PROSITE" id="PS00196">
    <property type="entry name" value="COPPER_BLUE"/>
    <property type="match status" value="1"/>
</dbReference>
<dbReference type="GO" id="GO:0042597">
    <property type="term" value="C:periplasmic space"/>
    <property type="evidence" value="ECO:0007669"/>
    <property type="project" value="UniProtKB-SubCell"/>
</dbReference>
<keyword evidence="5 7" id="KW-0249">Electron transport</keyword>
<name>A0A7W8D7U7_9GAMM</name>
<dbReference type="RefSeq" id="WP_183962101.1">
    <property type="nucleotide sequence ID" value="NZ_JACHHP010000007.1"/>
</dbReference>
<dbReference type="InterPro" id="IPR000923">
    <property type="entry name" value="BlueCu_1"/>
</dbReference>
<comment type="caution">
    <text evidence="9">The sequence shown here is derived from an EMBL/GenBank/DDBJ whole genome shotgun (WGS) entry which is preliminary data.</text>
</comment>
<keyword evidence="6 7" id="KW-0186">Copper</keyword>
<dbReference type="GO" id="GO:0005507">
    <property type="term" value="F:copper ion binding"/>
    <property type="evidence" value="ECO:0007669"/>
    <property type="project" value="UniProtKB-UniRule"/>
</dbReference>
<evidence type="ECO:0000256" key="1">
    <source>
        <dbReference type="ARBA" id="ARBA00004418"/>
    </source>
</evidence>
<reference evidence="9 10" key="1">
    <citation type="submission" date="2020-08" db="EMBL/GenBank/DDBJ databases">
        <title>Genomic Encyclopedia of Type Strains, Phase IV (KMG-IV): sequencing the most valuable type-strain genomes for metagenomic binning, comparative biology and taxonomic classification.</title>
        <authorList>
            <person name="Goeker M."/>
        </authorList>
    </citation>
    <scope>NUCLEOTIDE SEQUENCE [LARGE SCALE GENOMIC DNA]</scope>
    <source>
        <strain evidence="9 10">DSM 24163</strain>
    </source>
</reference>
<keyword evidence="4 7" id="KW-0574">Periplasm</keyword>
<dbReference type="InterPro" id="IPR028871">
    <property type="entry name" value="BlueCu_1_BS"/>
</dbReference>
<proteinExistence type="predicted"/>
<dbReference type="GO" id="GO:0009055">
    <property type="term" value="F:electron transfer activity"/>
    <property type="evidence" value="ECO:0007669"/>
    <property type="project" value="InterPro"/>
</dbReference>
<dbReference type="FunFam" id="2.60.40.420:FF:000040">
    <property type="entry name" value="Azurin"/>
    <property type="match status" value="1"/>
</dbReference>
<dbReference type="InterPro" id="IPR014068">
    <property type="entry name" value="Azurin"/>
</dbReference>
<dbReference type="Pfam" id="PF00127">
    <property type="entry name" value="Copper-bind"/>
    <property type="match status" value="1"/>
</dbReference>
<gene>
    <name evidence="9" type="ORF">HNQ52_003133</name>
</gene>
<comment type="function">
    <text evidence="7">Transfers electrons from cytochrome c551 to cytochrome oxidase.</text>
</comment>
<dbReference type="PANTHER" id="PTHR38439:SF2">
    <property type="entry name" value="OUTER MEMBRANE PROTEIN H.8"/>
    <property type="match status" value="1"/>
</dbReference>
<dbReference type="CDD" id="cd13922">
    <property type="entry name" value="Azurin"/>
    <property type="match status" value="1"/>
</dbReference>